<accession>A0A1V9FU95</accession>
<dbReference type="InterPro" id="IPR000601">
    <property type="entry name" value="PKD_dom"/>
</dbReference>
<feature type="signal peptide" evidence="1">
    <location>
        <begin position="1"/>
        <end position="21"/>
    </location>
</feature>
<dbReference type="Gene3D" id="3.40.390.10">
    <property type="entry name" value="Collagenase (Catalytic Domain)"/>
    <property type="match status" value="1"/>
</dbReference>
<dbReference type="InterPro" id="IPR024079">
    <property type="entry name" value="MetalloPept_cat_dom_sf"/>
</dbReference>
<dbReference type="InterPro" id="IPR013783">
    <property type="entry name" value="Ig-like_fold"/>
</dbReference>
<evidence type="ECO:0000259" key="3">
    <source>
        <dbReference type="PROSITE" id="PS50215"/>
    </source>
</evidence>
<dbReference type="SMART" id="SM00089">
    <property type="entry name" value="PKD"/>
    <property type="match status" value="1"/>
</dbReference>
<dbReference type="SUPFAM" id="SSF49299">
    <property type="entry name" value="PKD domain"/>
    <property type="match status" value="1"/>
</dbReference>
<gene>
    <name evidence="4" type="ORF">A3860_30905</name>
</gene>
<sequence>MTKFYSLVALVTLLLPASLLAQERISAQPVSQNSALSLSHIFTKYALYKINTGDVAQYVKKAAANGDIQVTLDLPGYTSFPVSMHEHDILSNDYKLIASTPQGRQEFPKPACMTYAGLLTNQPNSSVYLTITSDLIYGMLTGTSQSWFIEPLRYFDNKAADDIYVVYETSDVIPNSKISCGVTEAISRRITNNSTARVEGSATGTCRMTELAIASDHTMIDRYTTTARVQEHNIAVANTMVGLYSNAQIGTQYLEFKINGQYISGADVNDPFSPAYTGNDATVLLPNFTSWGQAGNFGFSYDIGVVWTTRDITDNLGNTGVIGLAYVGTVCTTFGYQILEDLLSLSADKLGALAAHETGHNFNANHDAGSGFIMQPSIGATAPTSFSATSLTDMDTYISANNSCLSACSAITPIARFNTTSAGTCTTSGSITFTSYSEGQVTGVSWTFQDGTPSTSTSASQTVSFSSTGYKQVTLTATNATGSNAITKFIYVGNSTHATSGCRSTFAGSGSDFGILQAFMLQDVKYANNPTAGNLYYNNTCSNVTALQPSTTYTAVVNMGYVPNGWPNKVQLFIDYNDDGDFLDANEAVYTSPSLTYEETFTFTTPTSIPVMDAFLRMRVITLNSTAASTNGCSVPNNATTADFSAFFSSMVLPSLLTQFDGFYNNGKSELNWQTETEVNTDHFIVERSIDGRSFTEIGNVPAKGLANSLYNYYQLTDPLLNAQNVNRFYYRLKVVDRDGSYKYSKLVITNRPAGDKVKVLVYPNPVMRSTTLQIVKANNNSSLIEIFNSMGQRVYGKRMTASLYNESIDIPSNWSAGVYMIRVSDNKESWSQPVLIK</sequence>
<dbReference type="PANTHER" id="PTHR11905">
    <property type="entry name" value="ADAM A DISINTEGRIN AND METALLOPROTEASE DOMAIN"/>
    <property type="match status" value="1"/>
</dbReference>
<dbReference type="InterPro" id="IPR001590">
    <property type="entry name" value="Peptidase_M12B"/>
</dbReference>
<dbReference type="Gene3D" id="2.60.40.10">
    <property type="entry name" value="Immunoglobulins"/>
    <property type="match status" value="2"/>
</dbReference>
<proteinExistence type="predicted"/>
<dbReference type="GO" id="GO:0004222">
    <property type="term" value="F:metalloendopeptidase activity"/>
    <property type="evidence" value="ECO:0007669"/>
    <property type="project" value="InterPro"/>
</dbReference>
<dbReference type="CDD" id="cd00146">
    <property type="entry name" value="PKD"/>
    <property type="match status" value="1"/>
</dbReference>
<dbReference type="GO" id="GO:0006508">
    <property type="term" value="P:proteolysis"/>
    <property type="evidence" value="ECO:0007669"/>
    <property type="project" value="InterPro"/>
</dbReference>
<dbReference type="AlphaFoldDB" id="A0A1V9FU95"/>
<name>A0A1V9FU95_9BACT</name>
<dbReference type="EMBL" id="LVYD01000055">
    <property type="protein sequence ID" value="OQP61877.1"/>
    <property type="molecule type" value="Genomic_DNA"/>
</dbReference>
<evidence type="ECO:0000259" key="2">
    <source>
        <dbReference type="PROSITE" id="PS50093"/>
    </source>
</evidence>
<keyword evidence="5" id="KW-1185">Reference proteome</keyword>
<dbReference type="InterPro" id="IPR026444">
    <property type="entry name" value="Secre_tail"/>
</dbReference>
<dbReference type="PANTHER" id="PTHR11905:SF159">
    <property type="entry name" value="ADAM METALLOPROTEASE"/>
    <property type="match status" value="1"/>
</dbReference>
<dbReference type="InterPro" id="IPR022409">
    <property type="entry name" value="PKD/Chitinase_dom"/>
</dbReference>
<comment type="caution">
    <text evidence="4">The sequence shown here is derived from an EMBL/GenBank/DDBJ whole genome shotgun (WGS) entry which is preliminary data.</text>
</comment>
<dbReference type="RefSeq" id="WP_081150359.1">
    <property type="nucleotide sequence ID" value="NZ_LVYD01000055.1"/>
</dbReference>
<dbReference type="Proteomes" id="UP000192796">
    <property type="component" value="Unassembled WGS sequence"/>
</dbReference>
<evidence type="ECO:0008006" key="6">
    <source>
        <dbReference type="Google" id="ProtNLM"/>
    </source>
</evidence>
<feature type="domain" description="Peptidase M12B" evidence="3">
    <location>
        <begin position="207"/>
        <end position="402"/>
    </location>
</feature>
<organism evidence="4 5">
    <name type="scientific">Niastella vici</name>
    <dbReference type="NCBI Taxonomy" id="1703345"/>
    <lineage>
        <taxon>Bacteria</taxon>
        <taxon>Pseudomonadati</taxon>
        <taxon>Bacteroidota</taxon>
        <taxon>Chitinophagia</taxon>
        <taxon>Chitinophagales</taxon>
        <taxon>Chitinophagaceae</taxon>
        <taxon>Niastella</taxon>
    </lineage>
</organism>
<dbReference type="InterPro" id="IPR035986">
    <property type="entry name" value="PKD_dom_sf"/>
</dbReference>
<dbReference type="NCBIfam" id="TIGR04183">
    <property type="entry name" value="Por_Secre_tail"/>
    <property type="match status" value="1"/>
</dbReference>
<protein>
    <recommendedName>
        <fullName evidence="6">PKD domain-containing protein</fullName>
    </recommendedName>
</protein>
<dbReference type="InterPro" id="IPR045474">
    <property type="entry name" value="GEVED"/>
</dbReference>
<feature type="domain" description="PKD" evidence="2">
    <location>
        <begin position="430"/>
        <end position="492"/>
    </location>
</feature>
<dbReference type="Pfam" id="PF20009">
    <property type="entry name" value="GEVED"/>
    <property type="match status" value="1"/>
</dbReference>
<dbReference type="PROSITE" id="PS50215">
    <property type="entry name" value="ADAM_MEPRO"/>
    <property type="match status" value="1"/>
</dbReference>
<evidence type="ECO:0000313" key="5">
    <source>
        <dbReference type="Proteomes" id="UP000192796"/>
    </source>
</evidence>
<feature type="chain" id="PRO_5010703120" description="PKD domain-containing protein" evidence="1">
    <location>
        <begin position="22"/>
        <end position="838"/>
    </location>
</feature>
<dbReference type="Pfam" id="PF13688">
    <property type="entry name" value="Reprolysin_5"/>
    <property type="match status" value="1"/>
</dbReference>
<reference evidence="4 5" key="1">
    <citation type="submission" date="2016-03" db="EMBL/GenBank/DDBJ databases">
        <title>Niastella vici sp. nov., isolated from farmland soil.</title>
        <authorList>
            <person name="Chen L."/>
            <person name="Wang D."/>
            <person name="Yang S."/>
            <person name="Wang G."/>
        </authorList>
    </citation>
    <scope>NUCLEOTIDE SEQUENCE [LARGE SCALE GENOMIC DNA]</scope>
    <source>
        <strain evidence="4 5">DJ57</strain>
    </source>
</reference>
<dbReference type="OrthoDB" id="6385856at2"/>
<dbReference type="Pfam" id="PF18962">
    <property type="entry name" value="Por_Secre_tail"/>
    <property type="match status" value="1"/>
</dbReference>
<dbReference type="STRING" id="1703345.A3860_30905"/>
<dbReference type="Pfam" id="PF18911">
    <property type="entry name" value="PKD_4"/>
    <property type="match status" value="1"/>
</dbReference>
<keyword evidence="1" id="KW-0732">Signal</keyword>
<evidence type="ECO:0000256" key="1">
    <source>
        <dbReference type="SAM" id="SignalP"/>
    </source>
</evidence>
<dbReference type="SUPFAM" id="SSF55486">
    <property type="entry name" value="Metalloproteases ('zincins'), catalytic domain"/>
    <property type="match status" value="1"/>
</dbReference>
<dbReference type="PROSITE" id="PS50093">
    <property type="entry name" value="PKD"/>
    <property type="match status" value="1"/>
</dbReference>
<evidence type="ECO:0000313" key="4">
    <source>
        <dbReference type="EMBL" id="OQP61877.1"/>
    </source>
</evidence>